<evidence type="ECO:0000256" key="1">
    <source>
        <dbReference type="ARBA" id="ARBA00001966"/>
    </source>
</evidence>
<feature type="domain" description="DUF83" evidence="8">
    <location>
        <begin position="68"/>
        <end position="177"/>
    </location>
</feature>
<evidence type="ECO:0000256" key="7">
    <source>
        <dbReference type="SAM" id="Phobius"/>
    </source>
</evidence>
<dbReference type="GO" id="GO:0016787">
    <property type="term" value="F:hydrolase activity"/>
    <property type="evidence" value="ECO:0007669"/>
    <property type="project" value="UniProtKB-KW"/>
</dbReference>
<dbReference type="GO" id="GO:0046872">
    <property type="term" value="F:metal ion binding"/>
    <property type="evidence" value="ECO:0007669"/>
    <property type="project" value="UniProtKB-KW"/>
</dbReference>
<name>A0A160T143_9CHLR</name>
<dbReference type="RefSeq" id="WP_095042418.1">
    <property type="nucleotide sequence ID" value="NZ_LN890655.1"/>
</dbReference>
<keyword evidence="5" id="KW-0408">Iron</keyword>
<keyword evidence="2" id="KW-0540">Nuclease</keyword>
<dbReference type="GO" id="GO:0051536">
    <property type="term" value="F:iron-sulfur cluster binding"/>
    <property type="evidence" value="ECO:0007669"/>
    <property type="project" value="UniProtKB-KW"/>
</dbReference>
<organism evidence="9 10">
    <name type="scientific">Candidatus Promineifilum breve</name>
    <dbReference type="NCBI Taxonomy" id="1806508"/>
    <lineage>
        <taxon>Bacteria</taxon>
        <taxon>Bacillati</taxon>
        <taxon>Chloroflexota</taxon>
        <taxon>Ardenticatenia</taxon>
        <taxon>Candidatus Promineifilales</taxon>
        <taxon>Candidatus Promineifilaceae</taxon>
        <taxon>Candidatus Promineifilum</taxon>
    </lineage>
</organism>
<dbReference type="Pfam" id="PF01930">
    <property type="entry name" value="Cas_Cas4"/>
    <property type="match status" value="1"/>
</dbReference>
<gene>
    <name evidence="9" type="ORF">CFX0092_A0971</name>
</gene>
<evidence type="ECO:0000256" key="2">
    <source>
        <dbReference type="ARBA" id="ARBA00022722"/>
    </source>
</evidence>
<accession>A0A160T143</accession>
<dbReference type="Proteomes" id="UP000215027">
    <property type="component" value="Chromosome I"/>
</dbReference>
<keyword evidence="4" id="KW-0378">Hydrolase</keyword>
<dbReference type="InterPro" id="IPR022765">
    <property type="entry name" value="Dna2/Cas4_DUF83"/>
</dbReference>
<keyword evidence="7" id="KW-0812">Transmembrane</keyword>
<keyword evidence="3" id="KW-0479">Metal-binding</keyword>
<evidence type="ECO:0000256" key="4">
    <source>
        <dbReference type="ARBA" id="ARBA00022801"/>
    </source>
</evidence>
<dbReference type="GO" id="GO:0004518">
    <property type="term" value="F:nuclease activity"/>
    <property type="evidence" value="ECO:0007669"/>
    <property type="project" value="UniProtKB-KW"/>
</dbReference>
<dbReference type="OrthoDB" id="160794at2"/>
<dbReference type="KEGG" id="pbf:CFX0092_A0971"/>
<dbReference type="PANTHER" id="PTHR36531:SF6">
    <property type="entry name" value="DNA REPLICATION ATP-DEPENDENT HELICASE_NUCLEASE DNA2"/>
    <property type="match status" value="1"/>
</dbReference>
<comment type="cofactor">
    <cofactor evidence="1">
        <name>[4Fe-4S] cluster</name>
        <dbReference type="ChEBI" id="CHEBI:49883"/>
    </cofactor>
</comment>
<dbReference type="PANTHER" id="PTHR36531">
    <property type="entry name" value="CRISPR-ASSOCIATED EXONUCLEASE CAS4"/>
    <property type="match status" value="1"/>
</dbReference>
<dbReference type="EMBL" id="LN890655">
    <property type="protein sequence ID" value="CUS02849.2"/>
    <property type="molecule type" value="Genomic_DNA"/>
</dbReference>
<feature type="transmembrane region" description="Helical" evidence="7">
    <location>
        <begin position="6"/>
        <end position="28"/>
    </location>
</feature>
<keyword evidence="7" id="KW-1133">Transmembrane helix</keyword>
<dbReference type="Gene3D" id="3.90.320.10">
    <property type="match status" value="1"/>
</dbReference>
<sequence>MTGQTMMMSGLPLAVVLLLLFVAAVLWFRGRDMRRESGLPAWQVIYTDTGAWRANNDVLHAAHLRLVGKPDYLVEQNDGTIIPVELKSSPAPTTPWEGQVLQLAAYCLLVETNYGVRPPYGILQYKDRAFAIDYTPDLEADLLDVLDEMRAAREEEDPDPGHDDRRRCVACGVRAACDRRLA</sequence>
<evidence type="ECO:0000259" key="8">
    <source>
        <dbReference type="Pfam" id="PF01930"/>
    </source>
</evidence>
<keyword evidence="6" id="KW-0411">Iron-sulfur</keyword>
<keyword evidence="7" id="KW-0472">Membrane</keyword>
<evidence type="ECO:0000313" key="10">
    <source>
        <dbReference type="Proteomes" id="UP000215027"/>
    </source>
</evidence>
<evidence type="ECO:0000256" key="5">
    <source>
        <dbReference type="ARBA" id="ARBA00023004"/>
    </source>
</evidence>
<evidence type="ECO:0000256" key="3">
    <source>
        <dbReference type="ARBA" id="ARBA00022723"/>
    </source>
</evidence>
<keyword evidence="10" id="KW-1185">Reference proteome</keyword>
<evidence type="ECO:0000256" key="6">
    <source>
        <dbReference type="ARBA" id="ARBA00023014"/>
    </source>
</evidence>
<protein>
    <recommendedName>
        <fullName evidence="8">DUF83 domain-containing protein</fullName>
    </recommendedName>
</protein>
<dbReference type="InterPro" id="IPR051827">
    <property type="entry name" value="Cas4_exonuclease"/>
</dbReference>
<proteinExistence type="predicted"/>
<dbReference type="AlphaFoldDB" id="A0A160T143"/>
<evidence type="ECO:0000313" key="9">
    <source>
        <dbReference type="EMBL" id="CUS02849.2"/>
    </source>
</evidence>
<dbReference type="InterPro" id="IPR011604">
    <property type="entry name" value="PDDEXK-like_dom_sf"/>
</dbReference>
<reference evidence="9" key="1">
    <citation type="submission" date="2016-01" db="EMBL/GenBank/DDBJ databases">
        <authorList>
            <person name="Mcilroy J.S."/>
            <person name="Karst M S."/>
            <person name="Albertsen M."/>
        </authorList>
    </citation>
    <scope>NUCLEOTIDE SEQUENCE</scope>
    <source>
        <strain evidence="9">Cfx-K</strain>
    </source>
</reference>